<evidence type="ECO:0000256" key="1">
    <source>
        <dbReference type="ARBA" id="ARBA00006479"/>
    </source>
</evidence>
<dbReference type="OrthoDB" id="9810372at2"/>
<sequence>MSDFSADNLWGIDLGGTKIEGVVLRSYESPDKVLLRIRVPTEAHLGYEHILNQFKRLVGQMESQTGMKPTMVGVASPGTYIPNKGEMKNCNATVINGNDLKRDLEKVLGVSIVLANDANCFALAETKLGIVHTKFPLAKVVFGVILGTGVGGGLVVNGHIIQGRHGIGGEWGHNYLYPGQGKICYCGKQGCNEQIISGPALELFYKQKSGNALPLQEIHQRYLEGHDPYALLTIKRLQDGFGRALSVMINIVDPDVIVLGGGVSHIGSIYTHTSDILKEMIFNHEFDTPILKAQLGDSAGVYGAALLVAENSEVQNEIL</sequence>
<name>A0A074L4B6_9BACT</name>
<dbReference type="AlphaFoldDB" id="A0A074L4B6"/>
<keyword evidence="3" id="KW-1185">Reference proteome</keyword>
<organism evidence="2 3">
    <name type="scientific">Anditalea andensis</name>
    <dbReference type="NCBI Taxonomy" id="1048983"/>
    <lineage>
        <taxon>Bacteria</taxon>
        <taxon>Pseudomonadati</taxon>
        <taxon>Bacteroidota</taxon>
        <taxon>Cytophagia</taxon>
        <taxon>Cytophagales</taxon>
        <taxon>Cytophagaceae</taxon>
        <taxon>Anditalea</taxon>
    </lineage>
</organism>
<dbReference type="eggNOG" id="COG1940">
    <property type="taxonomic scope" value="Bacteria"/>
</dbReference>
<proteinExistence type="inferred from homology"/>
<dbReference type="Gene3D" id="3.30.420.40">
    <property type="match status" value="2"/>
</dbReference>
<evidence type="ECO:0000313" key="2">
    <source>
        <dbReference type="EMBL" id="KEO74678.1"/>
    </source>
</evidence>
<dbReference type="InterPro" id="IPR043129">
    <property type="entry name" value="ATPase_NBD"/>
</dbReference>
<dbReference type="EMBL" id="JMIH01000014">
    <property type="protein sequence ID" value="KEO74678.1"/>
    <property type="molecule type" value="Genomic_DNA"/>
</dbReference>
<evidence type="ECO:0000313" key="3">
    <source>
        <dbReference type="Proteomes" id="UP000027821"/>
    </source>
</evidence>
<protein>
    <submittedName>
        <fullName evidence="2">ROK family transcriptional regulator</fullName>
    </submittedName>
</protein>
<dbReference type="InterPro" id="IPR000600">
    <property type="entry name" value="ROK"/>
</dbReference>
<dbReference type="InterPro" id="IPR049874">
    <property type="entry name" value="ROK_cs"/>
</dbReference>
<dbReference type="PANTHER" id="PTHR18964">
    <property type="entry name" value="ROK (REPRESSOR, ORF, KINASE) FAMILY"/>
    <property type="match status" value="1"/>
</dbReference>
<comment type="similarity">
    <text evidence="1">Belongs to the ROK (NagC/XylR) family.</text>
</comment>
<comment type="caution">
    <text evidence="2">The sequence shown here is derived from an EMBL/GenBank/DDBJ whole genome shotgun (WGS) entry which is preliminary data.</text>
</comment>
<dbReference type="STRING" id="1048983.EL17_03095"/>
<dbReference type="PANTHER" id="PTHR18964:SF149">
    <property type="entry name" value="BIFUNCTIONAL UDP-N-ACETYLGLUCOSAMINE 2-EPIMERASE_N-ACETYLMANNOSAMINE KINASE"/>
    <property type="match status" value="1"/>
</dbReference>
<gene>
    <name evidence="2" type="ORF">EL17_03095</name>
</gene>
<dbReference type="RefSeq" id="WP_035070758.1">
    <property type="nucleotide sequence ID" value="NZ_JMIH01000014.1"/>
</dbReference>
<dbReference type="Pfam" id="PF00480">
    <property type="entry name" value="ROK"/>
    <property type="match status" value="1"/>
</dbReference>
<dbReference type="Proteomes" id="UP000027821">
    <property type="component" value="Unassembled WGS sequence"/>
</dbReference>
<dbReference type="SUPFAM" id="SSF53067">
    <property type="entry name" value="Actin-like ATPase domain"/>
    <property type="match status" value="1"/>
</dbReference>
<dbReference type="PROSITE" id="PS01125">
    <property type="entry name" value="ROK"/>
    <property type="match status" value="1"/>
</dbReference>
<reference evidence="2 3" key="1">
    <citation type="submission" date="2014-04" db="EMBL/GenBank/DDBJ databases">
        <title>Characterization and application of a salt tolerant electro-active bacterium.</title>
        <authorList>
            <person name="Yang L."/>
            <person name="Wei S."/>
            <person name="Tay Q.X.M."/>
        </authorList>
    </citation>
    <scope>NUCLEOTIDE SEQUENCE [LARGE SCALE GENOMIC DNA]</scope>
    <source>
        <strain evidence="2 3">LY1</strain>
    </source>
</reference>
<accession>A0A074L4B6</accession>